<dbReference type="EMBL" id="JACHWJ010000001">
    <property type="protein sequence ID" value="MBB2956160.1"/>
    <property type="molecule type" value="Genomic_DNA"/>
</dbReference>
<dbReference type="InterPro" id="IPR011989">
    <property type="entry name" value="ARM-like"/>
</dbReference>
<dbReference type="AlphaFoldDB" id="A0A7W4UKJ7"/>
<sequence>MPDISSSDPAPVPVDLPLEQRLAAAVERYGQPEFVERALNLIKGHDEGDDLLLFVGGDHAQGILDGAPVLYWPELWGTRALLYVWDESAAPAVIGTLGNPAWRVREMGARVVAARALPAASELAGLLGDSVTRVRSAAARSLGAVGAVEDVELLRPLLKDPEIEVRRSAQQGIDAVRARFPKN</sequence>
<keyword evidence="2" id="KW-1185">Reference proteome</keyword>
<dbReference type="Gene3D" id="1.25.10.10">
    <property type="entry name" value="Leucine-rich Repeat Variant"/>
    <property type="match status" value="1"/>
</dbReference>
<evidence type="ECO:0000313" key="2">
    <source>
        <dbReference type="Proteomes" id="UP000545286"/>
    </source>
</evidence>
<evidence type="ECO:0000313" key="1">
    <source>
        <dbReference type="EMBL" id="MBB2956160.1"/>
    </source>
</evidence>
<proteinExistence type="predicted"/>
<dbReference type="Proteomes" id="UP000545286">
    <property type="component" value="Unassembled WGS sequence"/>
</dbReference>
<accession>A0A7W4UKJ7</accession>
<protein>
    <recommendedName>
        <fullName evidence="3">HEAT repeat domain-containing protein</fullName>
    </recommendedName>
</protein>
<dbReference type="SUPFAM" id="SSF48371">
    <property type="entry name" value="ARM repeat"/>
    <property type="match status" value="1"/>
</dbReference>
<reference evidence="1 2" key="1">
    <citation type="submission" date="2020-08" db="EMBL/GenBank/DDBJ databases">
        <title>Sequencing the genomes of 1000 actinobacteria strains.</title>
        <authorList>
            <person name="Klenk H.-P."/>
        </authorList>
    </citation>
    <scope>NUCLEOTIDE SEQUENCE [LARGE SCALE GENOMIC DNA]</scope>
    <source>
        <strain evidence="1 2">DSM 20419</strain>
    </source>
</reference>
<name>A0A7W4UKJ7_9MICO</name>
<dbReference type="Pfam" id="PF13646">
    <property type="entry name" value="HEAT_2"/>
    <property type="match status" value="1"/>
</dbReference>
<gene>
    <name evidence="1" type="ORF">FHX72_000272</name>
</gene>
<dbReference type="RefSeq" id="WP_183622572.1">
    <property type="nucleotide sequence ID" value="NZ_JACHWJ010000001.1"/>
</dbReference>
<comment type="caution">
    <text evidence="1">The sequence shown here is derived from an EMBL/GenBank/DDBJ whole genome shotgun (WGS) entry which is preliminary data.</text>
</comment>
<organism evidence="1 2">
    <name type="scientific">Pseudoclavibacter helvolus</name>
    <dbReference type="NCBI Taxonomy" id="255205"/>
    <lineage>
        <taxon>Bacteria</taxon>
        <taxon>Bacillati</taxon>
        <taxon>Actinomycetota</taxon>
        <taxon>Actinomycetes</taxon>
        <taxon>Micrococcales</taxon>
        <taxon>Microbacteriaceae</taxon>
        <taxon>Pseudoclavibacter</taxon>
    </lineage>
</organism>
<dbReference type="InterPro" id="IPR016024">
    <property type="entry name" value="ARM-type_fold"/>
</dbReference>
<evidence type="ECO:0008006" key="3">
    <source>
        <dbReference type="Google" id="ProtNLM"/>
    </source>
</evidence>